<dbReference type="STRING" id="582899.Hden_2919"/>
<gene>
    <name evidence="10" type="ordered locus">Hden_2919</name>
</gene>
<evidence type="ECO:0000256" key="6">
    <source>
        <dbReference type="ARBA" id="ARBA00023136"/>
    </source>
</evidence>
<feature type="domain" description="MacB-like periplasmic core" evidence="9">
    <location>
        <begin position="18"/>
        <end position="224"/>
    </location>
</feature>
<dbReference type="RefSeq" id="WP_013216874.1">
    <property type="nucleotide sequence ID" value="NC_014313.1"/>
</dbReference>
<name>D8JUT5_HYPDA</name>
<feature type="domain" description="ABC3 transporter permease C-terminal" evidence="8">
    <location>
        <begin position="260"/>
        <end position="370"/>
    </location>
</feature>
<evidence type="ECO:0000256" key="1">
    <source>
        <dbReference type="ARBA" id="ARBA00004651"/>
    </source>
</evidence>
<dbReference type="InterPro" id="IPR003838">
    <property type="entry name" value="ABC3_permease_C"/>
</dbReference>
<keyword evidence="11" id="KW-1185">Reference proteome</keyword>
<evidence type="ECO:0008006" key="12">
    <source>
        <dbReference type="Google" id="ProtNLM"/>
    </source>
</evidence>
<feature type="transmembrane region" description="Helical" evidence="7">
    <location>
        <begin position="303"/>
        <end position="329"/>
    </location>
</feature>
<evidence type="ECO:0000313" key="10">
    <source>
        <dbReference type="EMBL" id="ADJ24715.1"/>
    </source>
</evidence>
<dbReference type="OrthoDB" id="9768465at2"/>
<feature type="transmembrane region" description="Helical" evidence="7">
    <location>
        <begin position="17"/>
        <end position="39"/>
    </location>
</feature>
<evidence type="ECO:0000256" key="2">
    <source>
        <dbReference type="ARBA" id="ARBA00022448"/>
    </source>
</evidence>
<evidence type="ECO:0000256" key="4">
    <source>
        <dbReference type="ARBA" id="ARBA00022692"/>
    </source>
</evidence>
<dbReference type="InterPro" id="IPR051125">
    <property type="entry name" value="ABC-4/HrtB_transporter"/>
</dbReference>
<evidence type="ECO:0000313" key="11">
    <source>
        <dbReference type="Proteomes" id="UP000002033"/>
    </source>
</evidence>
<dbReference type="AlphaFoldDB" id="D8JUT5"/>
<reference evidence="11" key="1">
    <citation type="journal article" date="2011" name="J. Bacteriol.">
        <title>Genome sequences of eight morphologically diverse alphaproteobacteria.</title>
        <authorList>
            <consortium name="US DOE Joint Genome Institute"/>
            <person name="Brown P.J."/>
            <person name="Kysela D.T."/>
            <person name="Buechlein A."/>
            <person name="Hemmerich C."/>
            <person name="Brun Y.V."/>
        </authorList>
    </citation>
    <scope>NUCLEOTIDE SEQUENCE [LARGE SCALE GENOMIC DNA]</scope>
    <source>
        <strain evidence="11">ATCC 51888 / DSM 1869 / NCIB 11706 / TK 0415</strain>
    </source>
</reference>
<proteinExistence type="predicted"/>
<keyword evidence="2" id="KW-0813">Transport</keyword>
<dbReference type="Pfam" id="PF02687">
    <property type="entry name" value="FtsX"/>
    <property type="match status" value="1"/>
</dbReference>
<evidence type="ECO:0000256" key="3">
    <source>
        <dbReference type="ARBA" id="ARBA00022475"/>
    </source>
</evidence>
<dbReference type="PANTHER" id="PTHR43738:SF1">
    <property type="entry name" value="HEMIN TRANSPORT SYSTEM PERMEASE PROTEIN HRTB-RELATED"/>
    <property type="match status" value="1"/>
</dbReference>
<organism evidence="10 11">
    <name type="scientific">Hyphomicrobium denitrificans (strain ATCC 51888 / DSM 1869 / NCIMB 11706 / TK 0415)</name>
    <dbReference type="NCBI Taxonomy" id="582899"/>
    <lineage>
        <taxon>Bacteria</taxon>
        <taxon>Pseudomonadati</taxon>
        <taxon>Pseudomonadota</taxon>
        <taxon>Alphaproteobacteria</taxon>
        <taxon>Hyphomicrobiales</taxon>
        <taxon>Hyphomicrobiaceae</taxon>
        <taxon>Hyphomicrobium</taxon>
    </lineage>
</organism>
<dbReference type="eggNOG" id="COG0577">
    <property type="taxonomic scope" value="Bacteria"/>
</dbReference>
<dbReference type="Proteomes" id="UP000002033">
    <property type="component" value="Chromosome"/>
</dbReference>
<feature type="transmembrane region" description="Helical" evidence="7">
    <location>
        <begin position="341"/>
        <end position="363"/>
    </location>
</feature>
<feature type="transmembrane region" description="Helical" evidence="7">
    <location>
        <begin position="251"/>
        <end position="276"/>
    </location>
</feature>
<evidence type="ECO:0000259" key="8">
    <source>
        <dbReference type="Pfam" id="PF02687"/>
    </source>
</evidence>
<protein>
    <recommendedName>
        <fullName evidence="12">ABC3 transporter permease protein domain-containing protein</fullName>
    </recommendedName>
</protein>
<comment type="subcellular location">
    <subcellularLocation>
        <location evidence="1">Cell membrane</location>
        <topology evidence="1">Multi-pass membrane protein</topology>
    </subcellularLocation>
</comment>
<dbReference type="KEGG" id="hdn:Hden_2919"/>
<dbReference type="Pfam" id="PF12704">
    <property type="entry name" value="MacB_PCD"/>
    <property type="match status" value="1"/>
</dbReference>
<accession>D8JUT5</accession>
<keyword evidence="4 7" id="KW-0812">Transmembrane</keyword>
<dbReference type="InterPro" id="IPR005891">
    <property type="entry name" value="DevC"/>
</dbReference>
<evidence type="ECO:0000256" key="5">
    <source>
        <dbReference type="ARBA" id="ARBA00022989"/>
    </source>
</evidence>
<keyword evidence="3" id="KW-1003">Cell membrane</keyword>
<keyword evidence="5 7" id="KW-1133">Transmembrane helix</keyword>
<keyword evidence="6 7" id="KW-0472">Membrane</keyword>
<dbReference type="InterPro" id="IPR025857">
    <property type="entry name" value="MacB_PCD"/>
</dbReference>
<dbReference type="GO" id="GO:0005886">
    <property type="term" value="C:plasma membrane"/>
    <property type="evidence" value="ECO:0007669"/>
    <property type="project" value="UniProtKB-SubCell"/>
</dbReference>
<evidence type="ECO:0000256" key="7">
    <source>
        <dbReference type="SAM" id="Phobius"/>
    </source>
</evidence>
<dbReference type="HOGENOM" id="CLU_000604_8_9_5"/>
<evidence type="ECO:0000259" key="9">
    <source>
        <dbReference type="Pfam" id="PF12704"/>
    </source>
</evidence>
<dbReference type="PANTHER" id="PTHR43738">
    <property type="entry name" value="ABC TRANSPORTER, MEMBRANE PROTEIN"/>
    <property type="match status" value="1"/>
</dbReference>
<sequence length="376" mass="40080">MIFTLALRNLLHDRVRLAVTLIGILFSIVLVAVQLGLYLGSSEMITANIARSNADLFITTYGAKSFEDGGVLLTDRERHQALATPGVESVVPLVVSFAEWRKPSGGSSRVVLVGSDAEDRGLIPWSLVEGTLDDIKAPDAIAIDRSYLGELGVSGIGDSAQAANGRVKIRALTTGIRSFTQSPYAYTTLNRARQLLGVPEDRSTFLLVKLAPGADMAKVQADLAGRLESADVLTKDEFESRSLLQWLFRTGAGLALIGGAILGSLVGTVIVAQTLYSSTKDHIHEFATLRALGSSKSYIHKVILAQAGLSAVIGYVLGMAIALLVLYASRNSSLPLVMTPGLAFWLFALTLFMCSISALSAIVKVTKIDPATVFSR</sequence>
<dbReference type="EMBL" id="CP002083">
    <property type="protein sequence ID" value="ADJ24715.1"/>
    <property type="molecule type" value="Genomic_DNA"/>
</dbReference>
<dbReference type="PIRSF" id="PIRSF031773">
    <property type="entry name" value="DevC"/>
    <property type="match status" value="1"/>
</dbReference>